<feature type="region of interest" description="Disordered" evidence="1">
    <location>
        <begin position="111"/>
        <end position="145"/>
    </location>
</feature>
<evidence type="ECO:0000256" key="1">
    <source>
        <dbReference type="SAM" id="MobiDB-lite"/>
    </source>
</evidence>
<feature type="compositionally biased region" description="Basic and acidic residues" evidence="1">
    <location>
        <begin position="1401"/>
        <end position="1424"/>
    </location>
</feature>
<dbReference type="InterPro" id="IPR051425">
    <property type="entry name" value="Formin_Homology"/>
</dbReference>
<feature type="compositionally biased region" description="Gly residues" evidence="1">
    <location>
        <begin position="1174"/>
        <end position="1187"/>
    </location>
</feature>
<feature type="compositionally biased region" description="Low complexity" evidence="1">
    <location>
        <begin position="884"/>
        <end position="902"/>
    </location>
</feature>
<dbReference type="InterPro" id="IPR009060">
    <property type="entry name" value="UBA-like_sf"/>
</dbReference>
<feature type="region of interest" description="Disordered" evidence="1">
    <location>
        <begin position="1385"/>
        <end position="1488"/>
    </location>
</feature>
<dbReference type="CDD" id="cd14327">
    <property type="entry name" value="UBA_atUPL1_2_like"/>
    <property type="match status" value="1"/>
</dbReference>
<feature type="compositionally biased region" description="Low complexity" evidence="1">
    <location>
        <begin position="266"/>
        <end position="290"/>
    </location>
</feature>
<sequence length="1685" mass="166604">GGDAAAAAAAAAASKSRRTPEELAHDVLHHSLLAIRTFYVAVAKAIHTSSRRNGREDPALALPSVGMRGAALCLALNLKGNLDLELPLVTPSSAAAAAEAPSSQAAAEVATAKPAAGAEGSSAQDAMVVDSGTPAAATQQQPPNRRAVHLQRLADEVNHLLLDSRRRSCHVLLLNYFAGIGGLDSLNRRFEQAASNMWAVLEAQTAAKAAAVSGSAAAAAAEPVAAEAATQPSAEAAATNEGGAAAAPPASAAAPTSAEGRDATMAEGAAAAGTAAAPSEGGAAPAGAGDAAAATAGGNVAAAAGGAAAADAAAGSRTSNSAVSVAIRRDPVTVAEKCLAAFLSVYEQLSNAGTIFSSPQASVLLSTGLPTAAGVAMLDQVKEPVELMKALHNRILTAVLPVWRHPSLSSCSPTVIASLVNILRVCAEGTSAAAAVLLRAGAGGAGGRGGLGGALGRPVFVPDPALVQSIVEMGFSAARAEEAIRRVGANSVEAAMEWLVMHPEEPAPAAGAAAGAAAAGAAGSGAAAAGGAAAPAPPPQDDDSLLSATLIASLAGIKQQTSDLRPPKPPPASAAAPAGDAGAASTSTAPDAATATADAAAGVASTKQLVEGALALLARSSSGTVGLSDLLSTLACREGGKERRAVVEELLRALDAAAKAAAQAGWAPEAAVHGSELLAASRLLLLLFTRDSPSVEVAAKLGVAEVLMGLVEEWMKGYEERVAALSAADAGAASAEASAGLPENVVRGLQVPVWVEAMLLALEIMASTAPRRTAEQQLPAQTAAAAGAAAGGRATAAAGAADGAAAAAAGTPPAAAAPAAAAAGDSAQALAPAAQPGAEPAAAAAGAAAPEPQTAISTPARQPGAGAGAADALSTPPPPPPGPSAAQPTAAATAPPAPAGRPALPAALQEAFAAWRPCGLLSEACQSRAMAVCTALLRHLQAHGDKWCPPLRLAAVPSEELQPSPSSAAQAVLQLLARLTRRHSNAALAASAGVPRLLLRLPSSCLLPNPARHEPAMLAILRHVLEDPVTLGGWMEAEIRNYFAQRARGATNLFGVMQRPQNRSDAVASMSSFLSAMSRLLNRDPFVFLDVLSRCCSLDPTNPLVRLKKPQEQQPQQGQQQQQPQQQQGQQGSRRVSQEGGGGGPAAMDLTPAPSGSTAAAAAALAAGAAAGAAGAGNEAGAGGAGGSKTPPHGAPSQHHPVPPTVAKVTRKSVPASFVDVIDALVDVVMSYKGQLAAAAPSLVSAAAAEKKPAGSSTGGAAGESMDVDPASAAAAAAAAGPSTSGGQPPSDTAPAGASGTATTTAAAAAAAQQQQQAVEAQLQELLRKSSETVMQRLALRFLTEFSLLFSPTVGLLLKRDEQLAGAVAAAAAAAADAAAAAAATSPAGEAGKPAPATAVKSERKVEEGKDTHAARDNKEEKTPHPVSHRRASMAAAAAAGAATTGGKHHHHHSGADTAKKQHPQHPQQQQTTTNATDQHQQQQQHRAGALLRQLIHVHLVAGSDPAGAAAAGGPPGMAGVAPLADKVNELLQAICVRSVEGRRRIISELVATLAVTQLPPGALSAAHKELILRPPPGPAGGQGPAAGPFEERAGWAPPAKIRAVVNLVGSLVESSGAAGGHDPRRGGPNGAQGAGAISTEIVRTMREHGMVRALTAALQVVIPEHPRAGQAVQAILRPLELLTR</sequence>
<dbReference type="EMBL" id="BMAR01000042">
    <property type="protein sequence ID" value="GFR50880.1"/>
    <property type="molecule type" value="Genomic_DNA"/>
</dbReference>
<dbReference type="InterPro" id="IPR015940">
    <property type="entry name" value="UBA"/>
</dbReference>
<dbReference type="SMART" id="SM00165">
    <property type="entry name" value="UBA"/>
    <property type="match status" value="1"/>
</dbReference>
<feature type="region of interest" description="Disordered" evidence="1">
    <location>
        <begin position="1616"/>
        <end position="1635"/>
    </location>
</feature>
<dbReference type="SUPFAM" id="SSF46934">
    <property type="entry name" value="UBA-like"/>
    <property type="match status" value="1"/>
</dbReference>
<reference evidence="3 4" key="1">
    <citation type="journal article" date="2021" name="Sci. Rep.">
        <title>Genome sequencing of the multicellular alga Astrephomene provides insights into convergent evolution of germ-soma differentiation.</title>
        <authorList>
            <person name="Yamashita S."/>
            <person name="Yamamoto K."/>
            <person name="Matsuzaki R."/>
            <person name="Suzuki S."/>
            <person name="Yamaguchi H."/>
            <person name="Hirooka S."/>
            <person name="Minakuchi Y."/>
            <person name="Miyagishima S."/>
            <person name="Kawachi M."/>
            <person name="Toyoda A."/>
            <person name="Nozaki H."/>
        </authorList>
    </citation>
    <scope>NUCLEOTIDE SEQUENCE [LARGE SCALE GENOMIC DNA]</scope>
    <source>
        <strain evidence="3 4">NIES-4017</strain>
    </source>
</reference>
<dbReference type="Proteomes" id="UP001054857">
    <property type="component" value="Unassembled WGS sequence"/>
</dbReference>
<feature type="compositionally biased region" description="Low complexity" evidence="1">
    <location>
        <begin position="1112"/>
        <end position="1135"/>
    </location>
</feature>
<dbReference type="Pfam" id="PF22562">
    <property type="entry name" value="UBA_7"/>
    <property type="match status" value="1"/>
</dbReference>
<keyword evidence="4" id="KW-1185">Reference proteome</keyword>
<dbReference type="PANTHER" id="PTHR45725:SF18">
    <property type="entry name" value="ORC1-LIKE AAA ATPASE DOMAIN-CONTAINING PROTEIN"/>
    <property type="match status" value="1"/>
</dbReference>
<evidence type="ECO:0000259" key="2">
    <source>
        <dbReference type="PROSITE" id="PS50030"/>
    </source>
</evidence>
<gene>
    <name evidence="3" type="ORF">Agub_g13169</name>
</gene>
<evidence type="ECO:0000313" key="3">
    <source>
        <dbReference type="EMBL" id="GFR50880.1"/>
    </source>
</evidence>
<feature type="region of interest" description="Disordered" evidence="1">
    <location>
        <begin position="1273"/>
        <end position="1302"/>
    </location>
</feature>
<accession>A0AAD3DZG5</accession>
<protein>
    <recommendedName>
        <fullName evidence="2">UBA domain-containing protein</fullName>
    </recommendedName>
</protein>
<feature type="region of interest" description="Disordered" evidence="1">
    <location>
        <begin position="230"/>
        <end position="290"/>
    </location>
</feature>
<feature type="region of interest" description="Disordered" evidence="1">
    <location>
        <begin position="841"/>
        <end position="902"/>
    </location>
</feature>
<name>A0AAD3DZG5_9CHLO</name>
<feature type="region of interest" description="Disordered" evidence="1">
    <location>
        <begin position="1174"/>
        <end position="1205"/>
    </location>
</feature>
<dbReference type="PROSITE" id="PS50030">
    <property type="entry name" value="UBA"/>
    <property type="match status" value="1"/>
</dbReference>
<feature type="non-terminal residue" evidence="3">
    <location>
        <position position="1685"/>
    </location>
</feature>
<feature type="compositionally biased region" description="Low complexity" evidence="1">
    <location>
        <begin position="1465"/>
        <end position="1486"/>
    </location>
</feature>
<dbReference type="PANTHER" id="PTHR45725">
    <property type="entry name" value="FORMIN HOMOLOGY 2 FAMILY MEMBER"/>
    <property type="match status" value="1"/>
</dbReference>
<feature type="compositionally biased region" description="Low complexity" evidence="1">
    <location>
        <begin position="841"/>
        <end position="855"/>
    </location>
</feature>
<proteinExistence type="predicted"/>
<feature type="compositionally biased region" description="Low complexity" evidence="1">
    <location>
        <begin position="230"/>
        <end position="258"/>
    </location>
</feature>
<feature type="compositionally biased region" description="Low complexity" evidence="1">
    <location>
        <begin position="1435"/>
        <end position="1446"/>
    </location>
</feature>
<feature type="domain" description="UBA" evidence="2">
    <location>
        <begin position="461"/>
        <end position="502"/>
    </location>
</feature>
<evidence type="ECO:0000313" key="4">
    <source>
        <dbReference type="Proteomes" id="UP001054857"/>
    </source>
</evidence>
<comment type="caution">
    <text evidence="3">The sequence shown here is derived from an EMBL/GenBank/DDBJ whole genome shotgun (WGS) entry which is preliminary data.</text>
</comment>
<organism evidence="3 4">
    <name type="scientific">Astrephomene gubernaculifera</name>
    <dbReference type="NCBI Taxonomy" id="47775"/>
    <lineage>
        <taxon>Eukaryota</taxon>
        <taxon>Viridiplantae</taxon>
        <taxon>Chlorophyta</taxon>
        <taxon>core chlorophytes</taxon>
        <taxon>Chlorophyceae</taxon>
        <taxon>CS clade</taxon>
        <taxon>Chlamydomonadales</taxon>
        <taxon>Astrephomenaceae</taxon>
        <taxon>Astrephomene</taxon>
    </lineage>
</organism>
<feature type="compositionally biased region" description="Low complexity" evidence="1">
    <location>
        <begin position="573"/>
        <end position="590"/>
    </location>
</feature>
<dbReference type="Gene3D" id="1.10.8.10">
    <property type="entry name" value="DNA helicase RuvA subunit, C-terminal domain"/>
    <property type="match status" value="1"/>
</dbReference>
<feature type="region of interest" description="Disordered" evidence="1">
    <location>
        <begin position="1109"/>
        <end position="1155"/>
    </location>
</feature>
<feature type="non-terminal residue" evidence="3">
    <location>
        <position position="1"/>
    </location>
</feature>
<feature type="region of interest" description="Disordered" evidence="1">
    <location>
        <begin position="559"/>
        <end position="590"/>
    </location>
</feature>